<gene>
    <name evidence="2" type="ORF">MKZ38_003338</name>
</gene>
<feature type="compositionally biased region" description="Polar residues" evidence="1">
    <location>
        <begin position="65"/>
        <end position="74"/>
    </location>
</feature>
<dbReference type="Proteomes" id="UP001201980">
    <property type="component" value="Unassembled WGS sequence"/>
</dbReference>
<accession>A0AAD5WQR0</accession>
<feature type="compositionally biased region" description="Basic and acidic residues" evidence="1">
    <location>
        <begin position="255"/>
        <end position="265"/>
    </location>
</feature>
<organism evidence="2 3">
    <name type="scientific">Zalerion maritima</name>
    <dbReference type="NCBI Taxonomy" id="339359"/>
    <lineage>
        <taxon>Eukaryota</taxon>
        <taxon>Fungi</taxon>
        <taxon>Dikarya</taxon>
        <taxon>Ascomycota</taxon>
        <taxon>Pezizomycotina</taxon>
        <taxon>Sordariomycetes</taxon>
        <taxon>Lulworthiomycetidae</taxon>
        <taxon>Lulworthiales</taxon>
        <taxon>Lulworthiaceae</taxon>
        <taxon>Zalerion</taxon>
    </lineage>
</organism>
<comment type="caution">
    <text evidence="2">The sequence shown here is derived from an EMBL/GenBank/DDBJ whole genome shotgun (WGS) entry which is preliminary data.</text>
</comment>
<feature type="region of interest" description="Disordered" evidence="1">
    <location>
        <begin position="489"/>
        <end position="556"/>
    </location>
</feature>
<feature type="compositionally biased region" description="Low complexity" evidence="1">
    <location>
        <begin position="489"/>
        <end position="500"/>
    </location>
</feature>
<feature type="compositionally biased region" description="Low complexity" evidence="1">
    <location>
        <begin position="520"/>
        <end position="532"/>
    </location>
</feature>
<proteinExistence type="predicted"/>
<reference evidence="2" key="1">
    <citation type="submission" date="2022-07" db="EMBL/GenBank/DDBJ databases">
        <title>Draft genome sequence of Zalerion maritima ATCC 34329, a (micro)plastics degrading marine fungus.</title>
        <authorList>
            <person name="Paco A."/>
            <person name="Goncalves M.F.M."/>
            <person name="Rocha-Santos T.A.P."/>
            <person name="Alves A."/>
        </authorList>
    </citation>
    <scope>NUCLEOTIDE SEQUENCE</scope>
    <source>
        <strain evidence="2">ATCC 34329</strain>
    </source>
</reference>
<protein>
    <recommendedName>
        <fullName evidence="4">C2H2-type domain-containing protein</fullName>
    </recommendedName>
</protein>
<keyword evidence="3" id="KW-1185">Reference proteome</keyword>
<feature type="compositionally biased region" description="Gly residues" evidence="1">
    <location>
        <begin position="238"/>
        <end position="247"/>
    </location>
</feature>
<feature type="compositionally biased region" description="Basic and acidic residues" evidence="1">
    <location>
        <begin position="21"/>
        <end position="32"/>
    </location>
</feature>
<feature type="compositionally biased region" description="Polar residues" evidence="1">
    <location>
        <begin position="501"/>
        <end position="519"/>
    </location>
</feature>
<feature type="compositionally biased region" description="Low complexity" evidence="1">
    <location>
        <begin position="227"/>
        <end position="237"/>
    </location>
</feature>
<feature type="region of interest" description="Disordered" evidence="1">
    <location>
        <begin position="1"/>
        <end position="172"/>
    </location>
</feature>
<feature type="compositionally biased region" description="Acidic residues" evidence="1">
    <location>
        <begin position="148"/>
        <end position="172"/>
    </location>
</feature>
<dbReference type="AlphaFoldDB" id="A0AAD5WQR0"/>
<feature type="region of interest" description="Disordered" evidence="1">
    <location>
        <begin position="220"/>
        <end position="282"/>
    </location>
</feature>
<dbReference type="PANTHER" id="PTHR38166:SF1">
    <property type="entry name" value="C2H2-TYPE DOMAIN-CONTAINING PROTEIN"/>
    <property type="match status" value="1"/>
</dbReference>
<feature type="compositionally biased region" description="Low complexity" evidence="1">
    <location>
        <begin position="128"/>
        <end position="142"/>
    </location>
</feature>
<evidence type="ECO:0000256" key="1">
    <source>
        <dbReference type="SAM" id="MobiDB-lite"/>
    </source>
</evidence>
<feature type="compositionally biased region" description="Polar residues" evidence="1">
    <location>
        <begin position="533"/>
        <end position="544"/>
    </location>
</feature>
<dbReference type="PANTHER" id="PTHR38166">
    <property type="entry name" value="C2H2-TYPE DOMAIN-CONTAINING PROTEIN-RELATED"/>
    <property type="match status" value="1"/>
</dbReference>
<name>A0AAD5WQR0_9PEZI</name>
<sequence length="640" mass="70088">MSQDVRRQHPPPQSYVHPPRHGNDSAHYDMGRIGKLPPTAGKTLDDELSESSTRGSSPSTDWSYAESSQSSRGTSIPPDEVLSLNGASTNSDCGGEGDCESPRLPKGSDSPRSPSTGRRELRDNLPMRSTPNSPSSHPNSRHAPNEAVCDDTSSDSDPESDSDEDNDWSQDDGLESTVIAAVGGNLALASYLIPIIHKNRNVEYAKMIHAWQSQGVLQCSPGDNHQGSPTFSSTTAGTGSGSGGSGGPFKKRKRSNSDDFGRREDEGDDDDDGSADRASPAEAGSTVLLLACPFHKKDPVKYSAKCGAAGGKKTKSYRTCAGPGWKTIQRLKEHLRRNHSPVQCSRCFRTFNESEKAQAMMRLQQHQREDQQCQVGDQSLREGISEVQWAELDKKKAKKQDGERVGKWFEIWDILFYDTSRPSTPFYYWASGPHSYPTSSPGKDQLMNSFGHILDHMVRSRDIDFNQDYQHIRNQLINVAGTAFDLYRSTSGGSSEDSSSLTKTNTGSKESGETHQTAATSVTLPVSPVSPSNQTRNAPQQQYHNPAIPRSMPGTQYSGVPLGRGPTMMTQMQTQVPRSPPMAQMTNFQPAYYTMPTNFQATPTAWPMAQPGFEGTTQFMDTNGMSQMYYPMPEAWDGSS</sequence>
<feature type="compositionally biased region" description="Low complexity" evidence="1">
    <location>
        <begin position="50"/>
        <end position="63"/>
    </location>
</feature>
<evidence type="ECO:0000313" key="3">
    <source>
        <dbReference type="Proteomes" id="UP001201980"/>
    </source>
</evidence>
<evidence type="ECO:0000313" key="2">
    <source>
        <dbReference type="EMBL" id="KAJ2899238.1"/>
    </source>
</evidence>
<dbReference type="EMBL" id="JAKWBI020000203">
    <property type="protein sequence ID" value="KAJ2899238.1"/>
    <property type="molecule type" value="Genomic_DNA"/>
</dbReference>
<evidence type="ECO:0008006" key="4">
    <source>
        <dbReference type="Google" id="ProtNLM"/>
    </source>
</evidence>